<name>A0ACD3B4U2_9AGAR</name>
<sequence>MIDENETDNKVECDRDPKNSHHRPHGIPTRWEKVTSIARTVVKAKCKVIRDEGKQPPTTTQWANVMMMNVVGGGGTKVEDEDEVGLEDELEELEDEDEDDVDDDELVDDGAEEEEDEEEEEVALEEDEDGELDDGPASMEALSEEAIRLCLVKESLRTRREEY</sequence>
<keyword evidence="2" id="KW-1185">Reference proteome</keyword>
<accession>A0ACD3B4U2</accession>
<evidence type="ECO:0000313" key="2">
    <source>
        <dbReference type="Proteomes" id="UP000308600"/>
    </source>
</evidence>
<organism evidence="1 2">
    <name type="scientific">Pluteus cervinus</name>
    <dbReference type="NCBI Taxonomy" id="181527"/>
    <lineage>
        <taxon>Eukaryota</taxon>
        <taxon>Fungi</taxon>
        <taxon>Dikarya</taxon>
        <taxon>Basidiomycota</taxon>
        <taxon>Agaricomycotina</taxon>
        <taxon>Agaricomycetes</taxon>
        <taxon>Agaricomycetidae</taxon>
        <taxon>Agaricales</taxon>
        <taxon>Pluteineae</taxon>
        <taxon>Pluteaceae</taxon>
        <taxon>Pluteus</taxon>
    </lineage>
</organism>
<dbReference type="Proteomes" id="UP000308600">
    <property type="component" value="Unassembled WGS sequence"/>
</dbReference>
<protein>
    <submittedName>
        <fullName evidence="1">Uncharacterized protein</fullName>
    </submittedName>
</protein>
<proteinExistence type="predicted"/>
<dbReference type="EMBL" id="ML208283">
    <property type="protein sequence ID" value="TFK72646.1"/>
    <property type="molecule type" value="Genomic_DNA"/>
</dbReference>
<reference evidence="1 2" key="1">
    <citation type="journal article" date="2019" name="Nat. Ecol. Evol.">
        <title>Megaphylogeny resolves global patterns of mushroom evolution.</title>
        <authorList>
            <person name="Varga T."/>
            <person name="Krizsan K."/>
            <person name="Foldi C."/>
            <person name="Dima B."/>
            <person name="Sanchez-Garcia M."/>
            <person name="Sanchez-Ramirez S."/>
            <person name="Szollosi G.J."/>
            <person name="Szarkandi J.G."/>
            <person name="Papp V."/>
            <person name="Albert L."/>
            <person name="Andreopoulos W."/>
            <person name="Angelini C."/>
            <person name="Antonin V."/>
            <person name="Barry K.W."/>
            <person name="Bougher N.L."/>
            <person name="Buchanan P."/>
            <person name="Buyck B."/>
            <person name="Bense V."/>
            <person name="Catcheside P."/>
            <person name="Chovatia M."/>
            <person name="Cooper J."/>
            <person name="Damon W."/>
            <person name="Desjardin D."/>
            <person name="Finy P."/>
            <person name="Geml J."/>
            <person name="Haridas S."/>
            <person name="Hughes K."/>
            <person name="Justo A."/>
            <person name="Karasinski D."/>
            <person name="Kautmanova I."/>
            <person name="Kiss B."/>
            <person name="Kocsube S."/>
            <person name="Kotiranta H."/>
            <person name="LaButti K.M."/>
            <person name="Lechner B.E."/>
            <person name="Liimatainen K."/>
            <person name="Lipzen A."/>
            <person name="Lukacs Z."/>
            <person name="Mihaltcheva S."/>
            <person name="Morgado L.N."/>
            <person name="Niskanen T."/>
            <person name="Noordeloos M.E."/>
            <person name="Ohm R.A."/>
            <person name="Ortiz-Santana B."/>
            <person name="Ovrebo C."/>
            <person name="Racz N."/>
            <person name="Riley R."/>
            <person name="Savchenko A."/>
            <person name="Shiryaev A."/>
            <person name="Soop K."/>
            <person name="Spirin V."/>
            <person name="Szebenyi C."/>
            <person name="Tomsovsky M."/>
            <person name="Tulloss R.E."/>
            <person name="Uehling J."/>
            <person name="Grigoriev I.V."/>
            <person name="Vagvolgyi C."/>
            <person name="Papp T."/>
            <person name="Martin F.M."/>
            <person name="Miettinen O."/>
            <person name="Hibbett D.S."/>
            <person name="Nagy L.G."/>
        </authorList>
    </citation>
    <scope>NUCLEOTIDE SEQUENCE [LARGE SCALE GENOMIC DNA]</scope>
    <source>
        <strain evidence="1 2">NL-1719</strain>
    </source>
</reference>
<gene>
    <name evidence="1" type="ORF">BDN72DRAFT_855341</name>
</gene>
<evidence type="ECO:0000313" key="1">
    <source>
        <dbReference type="EMBL" id="TFK72646.1"/>
    </source>
</evidence>